<gene>
    <name evidence="8" type="ORF">CEUTPL_LOCUS9532</name>
</gene>
<evidence type="ECO:0008006" key="10">
    <source>
        <dbReference type="Google" id="ProtNLM"/>
    </source>
</evidence>
<keyword evidence="5" id="KW-0274">FAD</keyword>
<dbReference type="PANTHER" id="PTHR45754:SF3">
    <property type="entry name" value="METHYLENETETRAHYDROFOLATE REDUCTASE (NADPH)"/>
    <property type="match status" value="1"/>
</dbReference>
<dbReference type="GO" id="GO:0004489">
    <property type="term" value="F:methylenetetrahydrofolate reductase [NAD(P)H] activity"/>
    <property type="evidence" value="ECO:0007669"/>
    <property type="project" value="InterPro"/>
</dbReference>
<dbReference type="PANTHER" id="PTHR45754">
    <property type="entry name" value="METHYLENETETRAHYDROFOLATE REDUCTASE"/>
    <property type="match status" value="1"/>
</dbReference>
<name>A0A9N9MTX9_9CUCU</name>
<keyword evidence="6" id="KW-0560">Oxidoreductase</keyword>
<accession>A0A9N9MTX9</accession>
<dbReference type="InterPro" id="IPR003171">
    <property type="entry name" value="Mehydrof_redctse-like"/>
</dbReference>
<dbReference type="GO" id="GO:0035999">
    <property type="term" value="P:tetrahydrofolate interconversion"/>
    <property type="evidence" value="ECO:0007669"/>
    <property type="project" value="TreeGrafter"/>
</dbReference>
<sequence length="306" mass="35213">MRELLLDNPNKTVEILPNKCGKNDFLKTILQSNQKISVELSPNHSFQCDILQRIRPTFVSITWLGNLHLDLPVEQIPAVILAKQFCDQNYSVLLHLTGRNLKKERMMKILEHLKEVGVKNILALQGDRRHILEPDDTKCDFPYASDLVMFIKKKFGDDFCVGVAGYPDVHPNNHNLEEDLNVLQCKVSNGAEFIVTQATFDFEALENFGLACRKHNINIPIIPGIFVIKSYQTLVAMQKYCEFKITKNVLDFVQENRDNDEVIANYGVDFAIDFIKRCLDRKELFSAVHMFSMNNIEDLEKVILRL</sequence>
<organism evidence="8 9">
    <name type="scientific">Ceutorhynchus assimilis</name>
    <name type="common">cabbage seed weevil</name>
    <dbReference type="NCBI Taxonomy" id="467358"/>
    <lineage>
        <taxon>Eukaryota</taxon>
        <taxon>Metazoa</taxon>
        <taxon>Ecdysozoa</taxon>
        <taxon>Arthropoda</taxon>
        <taxon>Hexapoda</taxon>
        <taxon>Insecta</taxon>
        <taxon>Pterygota</taxon>
        <taxon>Neoptera</taxon>
        <taxon>Endopterygota</taxon>
        <taxon>Coleoptera</taxon>
        <taxon>Polyphaga</taxon>
        <taxon>Cucujiformia</taxon>
        <taxon>Curculionidae</taxon>
        <taxon>Ceutorhynchinae</taxon>
        <taxon>Ceutorhynchus</taxon>
    </lineage>
</organism>
<evidence type="ECO:0000256" key="4">
    <source>
        <dbReference type="ARBA" id="ARBA00022630"/>
    </source>
</evidence>
<dbReference type="CDD" id="cd00537">
    <property type="entry name" value="MTHFR"/>
    <property type="match status" value="1"/>
</dbReference>
<comment type="cofactor">
    <cofactor evidence="1">
        <name>FAD</name>
        <dbReference type="ChEBI" id="CHEBI:57692"/>
    </cofactor>
</comment>
<dbReference type="OrthoDB" id="16284at2759"/>
<dbReference type="Gene3D" id="3.20.20.220">
    <property type="match status" value="1"/>
</dbReference>
<keyword evidence="9" id="KW-1185">Reference proteome</keyword>
<evidence type="ECO:0000256" key="2">
    <source>
        <dbReference type="ARBA" id="ARBA00004777"/>
    </source>
</evidence>
<dbReference type="SUPFAM" id="SSF51730">
    <property type="entry name" value="FAD-linked oxidoreductase"/>
    <property type="match status" value="1"/>
</dbReference>
<evidence type="ECO:0000256" key="5">
    <source>
        <dbReference type="ARBA" id="ARBA00022827"/>
    </source>
</evidence>
<evidence type="ECO:0000256" key="3">
    <source>
        <dbReference type="ARBA" id="ARBA00006743"/>
    </source>
</evidence>
<evidence type="ECO:0000256" key="6">
    <source>
        <dbReference type="ARBA" id="ARBA00023002"/>
    </source>
</evidence>
<proteinExistence type="inferred from homology"/>
<dbReference type="AlphaFoldDB" id="A0A9N9MTX9"/>
<protein>
    <recommendedName>
        <fullName evidence="10">Methylenetetrahydrofolate reductase (NAD(P)H)</fullName>
    </recommendedName>
</protein>
<comment type="similarity">
    <text evidence="3">Belongs to the methylenetetrahydrofolate reductase family.</text>
</comment>
<dbReference type="GO" id="GO:0071949">
    <property type="term" value="F:FAD binding"/>
    <property type="evidence" value="ECO:0007669"/>
    <property type="project" value="TreeGrafter"/>
</dbReference>
<evidence type="ECO:0000313" key="9">
    <source>
        <dbReference type="Proteomes" id="UP001152799"/>
    </source>
</evidence>
<evidence type="ECO:0000313" key="8">
    <source>
        <dbReference type="EMBL" id="CAG9769014.1"/>
    </source>
</evidence>
<reference evidence="8" key="1">
    <citation type="submission" date="2022-01" db="EMBL/GenBank/DDBJ databases">
        <authorList>
            <person name="King R."/>
        </authorList>
    </citation>
    <scope>NUCLEOTIDE SEQUENCE</scope>
</reference>
<evidence type="ECO:0000256" key="7">
    <source>
        <dbReference type="RuleBase" id="RU004254"/>
    </source>
</evidence>
<dbReference type="EMBL" id="OU892281">
    <property type="protein sequence ID" value="CAG9769014.1"/>
    <property type="molecule type" value="Genomic_DNA"/>
</dbReference>
<dbReference type="GO" id="GO:0009086">
    <property type="term" value="P:methionine biosynthetic process"/>
    <property type="evidence" value="ECO:0007669"/>
    <property type="project" value="TreeGrafter"/>
</dbReference>
<dbReference type="InterPro" id="IPR029041">
    <property type="entry name" value="FAD-linked_oxidoreductase-like"/>
</dbReference>
<dbReference type="GO" id="GO:0005829">
    <property type="term" value="C:cytosol"/>
    <property type="evidence" value="ECO:0007669"/>
    <property type="project" value="TreeGrafter"/>
</dbReference>
<keyword evidence="4" id="KW-0285">Flavoprotein</keyword>
<evidence type="ECO:0000256" key="1">
    <source>
        <dbReference type="ARBA" id="ARBA00001974"/>
    </source>
</evidence>
<comment type="pathway">
    <text evidence="2 7">One-carbon metabolism; tetrahydrofolate interconversion.</text>
</comment>
<dbReference type="Proteomes" id="UP001152799">
    <property type="component" value="Chromosome 5"/>
</dbReference>
<dbReference type="Pfam" id="PF02219">
    <property type="entry name" value="MTHFR"/>
    <property type="match status" value="1"/>
</dbReference>